<reference evidence="3" key="2">
    <citation type="journal article" date="2017" name="Stand. Genomic Sci.">
        <title>Genome sequence of the sulfur-oxidizing Bathymodiolus thermophilus gill endosymbiont.</title>
        <authorList>
            <person name="Ponnudurai R."/>
            <person name="Sayavedra L."/>
            <person name="Kleiner M."/>
            <person name="Heiden S.E."/>
            <person name="Thurmer A."/>
            <person name="Felbeck H."/>
            <person name="Schluter R."/>
            <person name="Sievert S.M."/>
            <person name="Daniel R."/>
            <person name="Schweder T."/>
            <person name="Markert S."/>
        </authorList>
    </citation>
    <scope>NUCLEOTIDE SEQUENCE</scope>
    <source>
        <strain evidence="3">BAT/CrabSpa'14</strain>
    </source>
</reference>
<dbReference type="EMBL" id="CAESAQ020000046">
    <property type="protein sequence ID" value="CAB5498057.1"/>
    <property type="molecule type" value="Genomic_DNA"/>
</dbReference>
<dbReference type="OrthoDB" id="9789605at2"/>
<dbReference type="AlphaFoldDB" id="A0A1J5TVF8"/>
<evidence type="ECO:0000313" key="2">
    <source>
        <dbReference type="EMBL" id="CAB5498057.1"/>
    </source>
</evidence>
<feature type="chain" id="PRO_5044561934" evidence="1">
    <location>
        <begin position="28"/>
        <end position="231"/>
    </location>
</feature>
<gene>
    <name evidence="3" type="ORF">BGC33_14470</name>
    <name evidence="2" type="ORF">THERMOS_776</name>
</gene>
<dbReference type="EMBL" id="MIQH01000839">
    <property type="protein sequence ID" value="OIR24156.1"/>
    <property type="molecule type" value="Genomic_DNA"/>
</dbReference>
<evidence type="ECO:0000313" key="5">
    <source>
        <dbReference type="Proteomes" id="UP000643672"/>
    </source>
</evidence>
<reference evidence="2 5" key="3">
    <citation type="submission" date="2020-05" db="EMBL/GenBank/DDBJ databases">
        <authorList>
            <person name="Petersen J."/>
            <person name="Sayavedra L."/>
        </authorList>
    </citation>
    <scope>NUCLEOTIDE SEQUENCE [LARGE SCALE GENOMIC DNA]</scope>
    <source>
        <strain evidence="2">B thermophilus SOXS</strain>
    </source>
</reference>
<evidence type="ECO:0000313" key="3">
    <source>
        <dbReference type="EMBL" id="OIR24156.1"/>
    </source>
</evidence>
<keyword evidence="1" id="KW-0732">Signal</keyword>
<dbReference type="Proteomes" id="UP000643672">
    <property type="component" value="Unassembled WGS sequence"/>
</dbReference>
<name>A0A1J5TVF8_9GAMM</name>
<accession>A0A1J5TVF8</accession>
<sequence length="231" mass="26251">MKFKNIFFGFLKTLLLAVIFCSSLLYADGYMTLDLQNYQPADNGSPPYFFEVDSTTGDLIKVVDTGNSFQFKTYNFRTTVDIESYIEEVEPVLLKWREEIEPFDEEFHSSSSLSDGMLADLRYDLRSGPFSGEVHVATYEGRIEAISYVPNTADEVPEIDTIVANPWGMIKGQTTNVKGAGSSLLDYILQKFRSRGAVKARLYSERDQYYLDRGWQREPDPWQEDGACGGE</sequence>
<reference evidence="4" key="1">
    <citation type="submission" date="2016-09" db="EMBL/GenBank/DDBJ databases">
        <title>Genome Sequence of Bathymodiolus thermophilus sulfur-oxidizing gill endosymbiont.</title>
        <authorList>
            <person name="Ponnudurai R."/>
            <person name="Kleiner M."/>
            <person name="Sayavedra L."/>
            <person name="Thuermer A."/>
            <person name="Felbeck H."/>
            <person name="Schlueter R."/>
            <person name="Schweder T."/>
            <person name="Markert S."/>
        </authorList>
    </citation>
    <scope>NUCLEOTIDE SEQUENCE [LARGE SCALE GENOMIC DNA]</scope>
    <source>
        <strain evidence="4">BAT/CrabSpa'14</strain>
    </source>
</reference>
<keyword evidence="5" id="KW-1185">Reference proteome</keyword>
<proteinExistence type="predicted"/>
<comment type="caution">
    <text evidence="3">The sequence shown here is derived from an EMBL/GenBank/DDBJ whole genome shotgun (WGS) entry which is preliminary data.</text>
</comment>
<feature type="signal peptide" evidence="1">
    <location>
        <begin position="1"/>
        <end position="27"/>
    </location>
</feature>
<dbReference type="InterPro" id="IPR016181">
    <property type="entry name" value="Acyl_CoA_acyltransferase"/>
</dbReference>
<protein>
    <submittedName>
        <fullName evidence="3">Uncharacterized protein</fullName>
    </submittedName>
</protein>
<evidence type="ECO:0000256" key="1">
    <source>
        <dbReference type="SAM" id="SignalP"/>
    </source>
</evidence>
<dbReference type="Proteomes" id="UP000182798">
    <property type="component" value="Unassembled WGS sequence"/>
</dbReference>
<evidence type="ECO:0000313" key="4">
    <source>
        <dbReference type="Proteomes" id="UP000182798"/>
    </source>
</evidence>
<dbReference type="SUPFAM" id="SSF55729">
    <property type="entry name" value="Acyl-CoA N-acyltransferases (Nat)"/>
    <property type="match status" value="1"/>
</dbReference>
<organism evidence="3 4">
    <name type="scientific">Bathymodiolus thermophilus thioautotrophic gill symbiont</name>
    <dbReference type="NCBI Taxonomy" id="2360"/>
    <lineage>
        <taxon>Bacteria</taxon>
        <taxon>Pseudomonadati</taxon>
        <taxon>Pseudomonadota</taxon>
        <taxon>Gammaproteobacteria</taxon>
        <taxon>sulfur-oxidizing symbionts</taxon>
    </lineage>
</organism>
<dbReference type="RefSeq" id="WP_071564966.1">
    <property type="nucleotide sequence ID" value="NZ_CAESAQ020000046.1"/>
</dbReference>